<dbReference type="AlphaFoldDB" id="U5D3D2"/>
<evidence type="ECO:0000313" key="2">
    <source>
        <dbReference type="Proteomes" id="UP000017836"/>
    </source>
</evidence>
<feature type="non-terminal residue" evidence="1">
    <location>
        <position position="1"/>
    </location>
</feature>
<dbReference type="EMBL" id="KI392405">
    <property type="protein sequence ID" value="ERN16750.1"/>
    <property type="molecule type" value="Genomic_DNA"/>
</dbReference>
<dbReference type="Gramene" id="ERN16750">
    <property type="protein sequence ID" value="ERN16750"/>
    <property type="gene ID" value="AMTR_s00057p00034960"/>
</dbReference>
<dbReference type="Proteomes" id="UP000017836">
    <property type="component" value="Unassembled WGS sequence"/>
</dbReference>
<sequence length="206" mass="23190">VSTFVASQPFAVSYVSTYVASRPEERIRFSTFRGPLGYLQGPLEIPSGAPRDIFRGPSGYSILRYPSISTFRGPSGYLQGPLEIRILRYPSISTFIPLGPSRCLGEVSTGASSLRDTVPYPYPRLNIHIHLQGSFQKLSRYGILSLNIHIHLQWPQGRGLREVSTFGVDRPRISRYPPRLGITFGVDRPRVSRYPPLSEARWDILK</sequence>
<feature type="non-terminal residue" evidence="1">
    <location>
        <position position="206"/>
    </location>
</feature>
<name>U5D3D2_AMBTC</name>
<keyword evidence="2" id="KW-1185">Reference proteome</keyword>
<organism evidence="1 2">
    <name type="scientific">Amborella trichopoda</name>
    <dbReference type="NCBI Taxonomy" id="13333"/>
    <lineage>
        <taxon>Eukaryota</taxon>
        <taxon>Viridiplantae</taxon>
        <taxon>Streptophyta</taxon>
        <taxon>Embryophyta</taxon>
        <taxon>Tracheophyta</taxon>
        <taxon>Spermatophyta</taxon>
        <taxon>Magnoliopsida</taxon>
        <taxon>Amborellales</taxon>
        <taxon>Amborellaceae</taxon>
        <taxon>Amborella</taxon>
    </lineage>
</organism>
<evidence type="ECO:0000313" key="1">
    <source>
        <dbReference type="EMBL" id="ERN16750.1"/>
    </source>
</evidence>
<accession>U5D3D2</accession>
<proteinExistence type="predicted"/>
<gene>
    <name evidence="1" type="ORF">AMTR_s00057p00034960</name>
</gene>
<protein>
    <submittedName>
        <fullName evidence="1">Uncharacterized protein</fullName>
    </submittedName>
</protein>
<reference evidence="2" key="1">
    <citation type="journal article" date="2013" name="Science">
        <title>The Amborella genome and the evolution of flowering plants.</title>
        <authorList>
            <consortium name="Amborella Genome Project"/>
        </authorList>
    </citation>
    <scope>NUCLEOTIDE SEQUENCE [LARGE SCALE GENOMIC DNA]</scope>
</reference>
<dbReference type="HOGENOM" id="CLU_1334870_0_0_1"/>